<protein>
    <submittedName>
        <fullName evidence="12">Tyrosine-type recombinase/integrase</fullName>
    </submittedName>
</protein>
<keyword evidence="4" id="KW-0159">Chromosome partition</keyword>
<evidence type="ECO:0000256" key="3">
    <source>
        <dbReference type="ARBA" id="ARBA00022618"/>
    </source>
</evidence>
<dbReference type="EMBL" id="JBHTCE010000001">
    <property type="protein sequence ID" value="MFC7389786.1"/>
    <property type="molecule type" value="Genomic_DNA"/>
</dbReference>
<reference evidence="13" key="1">
    <citation type="journal article" date="2019" name="Int. J. Syst. Evol. Microbiol.">
        <title>The Global Catalogue of Microorganisms (GCM) 10K type strain sequencing project: providing services to taxonomists for standard genome sequencing and annotation.</title>
        <authorList>
            <consortium name="The Broad Institute Genomics Platform"/>
            <consortium name="The Broad Institute Genome Sequencing Center for Infectious Disease"/>
            <person name="Wu L."/>
            <person name="Ma J."/>
        </authorList>
    </citation>
    <scope>NUCLEOTIDE SEQUENCE [LARGE SCALE GENOMIC DNA]</scope>
    <source>
        <strain evidence="13">CCUG 55590</strain>
    </source>
</reference>
<gene>
    <name evidence="12" type="ORF">ACFQO8_06480</name>
</gene>
<dbReference type="InterPro" id="IPR044068">
    <property type="entry name" value="CB"/>
</dbReference>
<dbReference type="PROSITE" id="PS51900">
    <property type="entry name" value="CB"/>
    <property type="match status" value="1"/>
</dbReference>
<dbReference type="PANTHER" id="PTHR30349">
    <property type="entry name" value="PHAGE INTEGRASE-RELATED"/>
    <property type="match status" value="1"/>
</dbReference>
<keyword evidence="2" id="KW-0963">Cytoplasm</keyword>
<keyword evidence="7" id="KW-0233">DNA recombination</keyword>
<evidence type="ECO:0000259" key="11">
    <source>
        <dbReference type="PROSITE" id="PS51900"/>
    </source>
</evidence>
<evidence type="ECO:0000256" key="9">
    <source>
        <dbReference type="PROSITE-ProRule" id="PRU01248"/>
    </source>
</evidence>
<dbReference type="Gene3D" id="1.10.150.130">
    <property type="match status" value="1"/>
</dbReference>
<dbReference type="Proteomes" id="UP001596439">
    <property type="component" value="Unassembled WGS sequence"/>
</dbReference>
<evidence type="ECO:0000256" key="6">
    <source>
        <dbReference type="ARBA" id="ARBA00023125"/>
    </source>
</evidence>
<dbReference type="InterPro" id="IPR013762">
    <property type="entry name" value="Integrase-like_cat_sf"/>
</dbReference>
<dbReference type="SUPFAM" id="SSF56349">
    <property type="entry name" value="DNA breaking-rejoining enzymes"/>
    <property type="match status" value="1"/>
</dbReference>
<evidence type="ECO:0000313" key="13">
    <source>
        <dbReference type="Proteomes" id="UP001596439"/>
    </source>
</evidence>
<keyword evidence="13" id="KW-1185">Reference proteome</keyword>
<dbReference type="InterPro" id="IPR010998">
    <property type="entry name" value="Integrase_recombinase_N"/>
</dbReference>
<dbReference type="Pfam" id="PF00589">
    <property type="entry name" value="Phage_integrase"/>
    <property type="match status" value="1"/>
</dbReference>
<dbReference type="PANTHER" id="PTHR30349:SF77">
    <property type="entry name" value="TYROSINE RECOMBINASE XERC"/>
    <property type="match status" value="1"/>
</dbReference>
<organism evidence="12 13">
    <name type="scientific">Exiguobacterium aestuarii</name>
    <dbReference type="NCBI Taxonomy" id="273527"/>
    <lineage>
        <taxon>Bacteria</taxon>
        <taxon>Bacillati</taxon>
        <taxon>Bacillota</taxon>
        <taxon>Bacilli</taxon>
        <taxon>Bacillales</taxon>
        <taxon>Bacillales Family XII. Incertae Sedis</taxon>
        <taxon>Exiguobacterium</taxon>
    </lineage>
</organism>
<dbReference type="Gene3D" id="1.10.443.10">
    <property type="entry name" value="Intergrase catalytic core"/>
    <property type="match status" value="1"/>
</dbReference>
<comment type="caution">
    <text evidence="12">The sequence shown here is derived from an EMBL/GenBank/DDBJ whole genome shotgun (WGS) entry which is preliminary data.</text>
</comment>
<evidence type="ECO:0000256" key="4">
    <source>
        <dbReference type="ARBA" id="ARBA00022829"/>
    </source>
</evidence>
<keyword evidence="6 9" id="KW-0238">DNA-binding</keyword>
<sequence>MSIFRQLGQRPTTATTKRFELNGLHRLPEFIQHFFHHLAAKHYSKQTAQRYVYDVLDFFRWVEHVSGTELDPETIELVAFTEIDHAGAEAYATYLALELENAPSVINRKLSTLQSLFNYLIETNQATVNPFQTVERPKRGKRNPVYLTESEWLDFSTLVRSNVGMTNREASWYEANRERDFLIIQLLGLTGMRVSELVGLNWSDINFETETIRVIGKGNKERLIPIAGPLQPLLIEYRQTSSEGALFQNEKGKRIAVRTVQHMLKSHIDRLKSFLPFLTYKQVTPHKLRHTFASRLAMSGIDVLTIQQLLGHESVATTQVYAHIGDERKKHAISGLQ</sequence>
<evidence type="ECO:0000256" key="1">
    <source>
        <dbReference type="ARBA" id="ARBA00004496"/>
    </source>
</evidence>
<dbReference type="InterPro" id="IPR002104">
    <property type="entry name" value="Integrase_catalytic"/>
</dbReference>
<dbReference type="InterPro" id="IPR011010">
    <property type="entry name" value="DNA_brk_join_enz"/>
</dbReference>
<keyword evidence="5" id="KW-0229">DNA integration</keyword>
<evidence type="ECO:0000259" key="10">
    <source>
        <dbReference type="PROSITE" id="PS51898"/>
    </source>
</evidence>
<dbReference type="InterPro" id="IPR004107">
    <property type="entry name" value="Integrase_SAM-like_N"/>
</dbReference>
<name>A0ABW2PK31_9BACL</name>
<dbReference type="Pfam" id="PF13495">
    <property type="entry name" value="Phage_int_SAM_4"/>
    <property type="match status" value="1"/>
</dbReference>
<feature type="domain" description="Core-binding (CB)" evidence="11">
    <location>
        <begin position="25"/>
        <end position="121"/>
    </location>
</feature>
<comment type="subcellular location">
    <subcellularLocation>
        <location evidence="1">Cytoplasm</location>
    </subcellularLocation>
</comment>
<dbReference type="RefSeq" id="WP_214788028.1">
    <property type="nucleotide sequence ID" value="NZ_JANIEL010000037.1"/>
</dbReference>
<dbReference type="InterPro" id="IPR050090">
    <property type="entry name" value="Tyrosine_recombinase_XerCD"/>
</dbReference>
<evidence type="ECO:0000256" key="8">
    <source>
        <dbReference type="ARBA" id="ARBA00023306"/>
    </source>
</evidence>
<evidence type="ECO:0000256" key="5">
    <source>
        <dbReference type="ARBA" id="ARBA00022908"/>
    </source>
</evidence>
<evidence type="ECO:0000313" key="12">
    <source>
        <dbReference type="EMBL" id="MFC7389786.1"/>
    </source>
</evidence>
<keyword evidence="3" id="KW-0132">Cell division</keyword>
<accession>A0ABW2PK31</accession>
<dbReference type="PROSITE" id="PS51898">
    <property type="entry name" value="TYR_RECOMBINASE"/>
    <property type="match status" value="1"/>
</dbReference>
<proteinExistence type="predicted"/>
<feature type="domain" description="Tyr recombinase" evidence="10">
    <location>
        <begin position="142"/>
        <end position="334"/>
    </location>
</feature>
<keyword evidence="8" id="KW-0131">Cell cycle</keyword>
<evidence type="ECO:0000256" key="2">
    <source>
        <dbReference type="ARBA" id="ARBA00022490"/>
    </source>
</evidence>
<evidence type="ECO:0000256" key="7">
    <source>
        <dbReference type="ARBA" id="ARBA00023172"/>
    </source>
</evidence>